<evidence type="ECO:0000256" key="1">
    <source>
        <dbReference type="SAM" id="MobiDB-lite"/>
    </source>
</evidence>
<evidence type="ECO:0000313" key="4">
    <source>
        <dbReference type="Proteomes" id="UP001634747"/>
    </source>
</evidence>
<feature type="region of interest" description="Disordered" evidence="1">
    <location>
        <begin position="32"/>
        <end position="51"/>
    </location>
</feature>
<dbReference type="EMBL" id="JBJYXY010000001">
    <property type="protein sequence ID" value="MFN2974740.1"/>
    <property type="molecule type" value="Genomic_DNA"/>
</dbReference>
<keyword evidence="4" id="KW-1185">Reference proteome</keyword>
<proteinExistence type="predicted"/>
<evidence type="ECO:0000256" key="2">
    <source>
        <dbReference type="SAM" id="SignalP"/>
    </source>
</evidence>
<comment type="caution">
    <text evidence="3">The sequence shown here is derived from an EMBL/GenBank/DDBJ whole genome shotgun (WGS) entry which is preliminary data.</text>
</comment>
<dbReference type="RefSeq" id="WP_263413705.1">
    <property type="nucleotide sequence ID" value="NZ_BAABBH010000001.1"/>
</dbReference>
<feature type="region of interest" description="Disordered" evidence="1">
    <location>
        <begin position="186"/>
        <end position="241"/>
    </location>
</feature>
<name>A0ABW9KIF8_9BACT</name>
<accession>A0ABW9KIF8</accession>
<organism evidence="3 4">
    <name type="scientific">Terriglobus aquaticus</name>
    <dbReference type="NCBI Taxonomy" id="940139"/>
    <lineage>
        <taxon>Bacteria</taxon>
        <taxon>Pseudomonadati</taxon>
        <taxon>Acidobacteriota</taxon>
        <taxon>Terriglobia</taxon>
        <taxon>Terriglobales</taxon>
        <taxon>Acidobacteriaceae</taxon>
        <taxon>Terriglobus</taxon>
    </lineage>
</organism>
<evidence type="ECO:0008006" key="5">
    <source>
        <dbReference type="Google" id="ProtNLM"/>
    </source>
</evidence>
<protein>
    <recommendedName>
        <fullName evidence="5">Secreted protein</fullName>
    </recommendedName>
</protein>
<feature type="compositionally biased region" description="Basic residues" evidence="1">
    <location>
        <begin position="207"/>
        <end position="216"/>
    </location>
</feature>
<gene>
    <name evidence="3" type="ORF">ACK2TP_03110</name>
</gene>
<keyword evidence="2" id="KW-0732">Signal</keyword>
<evidence type="ECO:0000313" key="3">
    <source>
        <dbReference type="EMBL" id="MFN2974740.1"/>
    </source>
</evidence>
<sequence>MIPRHTLLALSLLCASAAPVCLSAQINGIPSTAPTSGSQPQSDSAPAETQKPSNLIAPAVDHLSQVVSQIQLERWKSASRDETDSNLRSIERNLKSTLPDLVTTADAQPTSVAASLPVLRNLDALCAVMIRVSVTARSNAPTPQAESIAGALTALQSARNTLSDQVQSLATAQEKQLSTLQSTVATLTAKASTPPPPPPATAAPKTAPKKKKKKPTAAKPAQSAQTSAAAKPAPAAAPPKP</sequence>
<reference evidence="3 4" key="1">
    <citation type="submission" date="2024-12" db="EMBL/GenBank/DDBJ databases">
        <authorList>
            <person name="Lee Y."/>
        </authorList>
    </citation>
    <scope>NUCLEOTIDE SEQUENCE [LARGE SCALE GENOMIC DNA]</scope>
    <source>
        <strain evidence="3 4">03SUJ4</strain>
    </source>
</reference>
<feature type="chain" id="PRO_5045106154" description="Secreted protein" evidence="2">
    <location>
        <begin position="25"/>
        <end position="241"/>
    </location>
</feature>
<feature type="signal peptide" evidence="2">
    <location>
        <begin position="1"/>
        <end position="24"/>
    </location>
</feature>
<dbReference type="Proteomes" id="UP001634747">
    <property type="component" value="Unassembled WGS sequence"/>
</dbReference>
<feature type="compositionally biased region" description="Low complexity" evidence="1">
    <location>
        <begin position="217"/>
        <end position="234"/>
    </location>
</feature>
<feature type="compositionally biased region" description="Polar residues" evidence="1">
    <location>
        <begin position="32"/>
        <end position="44"/>
    </location>
</feature>